<evidence type="ECO:0000313" key="17">
    <source>
        <dbReference type="EMBL" id="KAF3327385.1"/>
    </source>
</evidence>
<dbReference type="SUPFAM" id="SSF56112">
    <property type="entry name" value="Protein kinase-like (PK-like)"/>
    <property type="match status" value="1"/>
</dbReference>
<dbReference type="GO" id="GO:0005524">
    <property type="term" value="F:ATP binding"/>
    <property type="evidence" value="ECO:0007669"/>
    <property type="project" value="UniProtKB-UniRule"/>
</dbReference>
<dbReference type="InterPro" id="IPR018451">
    <property type="entry name" value="NAF/FISL_domain"/>
</dbReference>
<feature type="domain" description="Protein kinase" evidence="15">
    <location>
        <begin position="33"/>
        <end position="290"/>
    </location>
</feature>
<evidence type="ECO:0000256" key="10">
    <source>
        <dbReference type="ARBA" id="ARBA00048679"/>
    </source>
</evidence>
<dbReference type="PANTHER" id="PTHR43895">
    <property type="entry name" value="CALCIUM/CALMODULIN-DEPENDENT PROTEIN KINASE KINASE-RELATED"/>
    <property type="match status" value="1"/>
</dbReference>
<dbReference type="InterPro" id="IPR000719">
    <property type="entry name" value="Prot_kinase_dom"/>
</dbReference>
<feature type="domain" description="NAF" evidence="16">
    <location>
        <begin position="320"/>
        <end position="344"/>
    </location>
</feature>
<evidence type="ECO:0000313" key="18">
    <source>
        <dbReference type="Proteomes" id="UP000623129"/>
    </source>
</evidence>
<keyword evidence="8" id="KW-0464">Manganese</keyword>
<dbReference type="CDD" id="cd12195">
    <property type="entry name" value="CIPK_C"/>
    <property type="match status" value="1"/>
</dbReference>
<keyword evidence="18" id="KW-1185">Reference proteome</keyword>
<dbReference type="Pfam" id="PF00069">
    <property type="entry name" value="Pkinase"/>
    <property type="match status" value="1"/>
</dbReference>
<dbReference type="Proteomes" id="UP000623129">
    <property type="component" value="Unassembled WGS sequence"/>
</dbReference>
<dbReference type="InterPro" id="IPR011009">
    <property type="entry name" value="Kinase-like_dom_sf"/>
</dbReference>
<name>A0A833QIT9_9POAL</name>
<keyword evidence="7 12" id="KW-0067">ATP-binding</keyword>
<feature type="region of interest" description="Disordered" evidence="14">
    <location>
        <begin position="447"/>
        <end position="486"/>
    </location>
</feature>
<dbReference type="GO" id="GO:0004674">
    <property type="term" value="F:protein serine/threonine kinase activity"/>
    <property type="evidence" value="ECO:0007669"/>
    <property type="project" value="UniProtKB-KW"/>
</dbReference>
<evidence type="ECO:0000256" key="6">
    <source>
        <dbReference type="ARBA" id="ARBA00022777"/>
    </source>
</evidence>
<dbReference type="Gene3D" id="3.30.310.80">
    <property type="entry name" value="Kinase associated domain 1, KA1"/>
    <property type="match status" value="1"/>
</dbReference>
<dbReference type="Gene3D" id="1.10.510.10">
    <property type="entry name" value="Transferase(Phosphotransferase) domain 1"/>
    <property type="match status" value="1"/>
</dbReference>
<evidence type="ECO:0000256" key="12">
    <source>
        <dbReference type="PROSITE-ProRule" id="PRU10141"/>
    </source>
</evidence>
<comment type="caution">
    <text evidence="17">The sequence shown here is derived from an EMBL/GenBank/DDBJ whole genome shotgun (WGS) entry which is preliminary data.</text>
</comment>
<dbReference type="GO" id="GO:0007165">
    <property type="term" value="P:signal transduction"/>
    <property type="evidence" value="ECO:0007669"/>
    <property type="project" value="InterPro"/>
</dbReference>
<dbReference type="SMART" id="SM00220">
    <property type="entry name" value="S_TKc"/>
    <property type="match status" value="1"/>
</dbReference>
<proteinExistence type="inferred from homology"/>
<comment type="function">
    <text evidence="11">CIPK serine-threonine protein kinases interact with CBL proteins. Binding of a CBL protein to the regulatory NAF domain of CIPK protein lead to the activation of the kinase in a calcium-dependent manner.</text>
</comment>
<evidence type="ECO:0000256" key="14">
    <source>
        <dbReference type="SAM" id="MobiDB-lite"/>
    </source>
</evidence>
<keyword evidence="5 12" id="KW-0547">Nucleotide-binding</keyword>
<dbReference type="Pfam" id="PF03822">
    <property type="entry name" value="NAF"/>
    <property type="match status" value="1"/>
</dbReference>
<gene>
    <name evidence="17" type="ORF">FCM35_KLT07503</name>
</gene>
<dbReference type="Gene3D" id="3.30.200.20">
    <property type="entry name" value="Phosphorylase Kinase, domain 1"/>
    <property type="match status" value="1"/>
</dbReference>
<dbReference type="PROSITE" id="PS50011">
    <property type="entry name" value="PROTEIN_KINASE_DOM"/>
    <property type="match status" value="1"/>
</dbReference>
<dbReference type="EMBL" id="SWLB01000017">
    <property type="protein sequence ID" value="KAF3327385.1"/>
    <property type="molecule type" value="Genomic_DNA"/>
</dbReference>
<evidence type="ECO:0000256" key="5">
    <source>
        <dbReference type="ARBA" id="ARBA00022741"/>
    </source>
</evidence>
<evidence type="ECO:0000256" key="7">
    <source>
        <dbReference type="ARBA" id="ARBA00022840"/>
    </source>
</evidence>
<evidence type="ECO:0000256" key="13">
    <source>
        <dbReference type="RuleBase" id="RU000304"/>
    </source>
</evidence>
<evidence type="ECO:0000259" key="15">
    <source>
        <dbReference type="PROSITE" id="PS50011"/>
    </source>
</evidence>
<keyword evidence="6 17" id="KW-0418">Kinase</keyword>
<evidence type="ECO:0000259" key="16">
    <source>
        <dbReference type="PROSITE" id="PS50816"/>
    </source>
</evidence>
<dbReference type="EC" id="2.7.11.1" evidence="2"/>
<evidence type="ECO:0000256" key="1">
    <source>
        <dbReference type="ARBA" id="ARBA00006234"/>
    </source>
</evidence>
<comment type="catalytic activity">
    <reaction evidence="9">
        <text>L-threonyl-[protein] + ATP = O-phospho-L-threonyl-[protein] + ADP + H(+)</text>
        <dbReference type="Rhea" id="RHEA:46608"/>
        <dbReference type="Rhea" id="RHEA-COMP:11060"/>
        <dbReference type="Rhea" id="RHEA-COMP:11605"/>
        <dbReference type="ChEBI" id="CHEBI:15378"/>
        <dbReference type="ChEBI" id="CHEBI:30013"/>
        <dbReference type="ChEBI" id="CHEBI:30616"/>
        <dbReference type="ChEBI" id="CHEBI:61977"/>
        <dbReference type="ChEBI" id="CHEBI:456216"/>
        <dbReference type="EC" id="2.7.11.1"/>
    </reaction>
</comment>
<dbReference type="InterPro" id="IPR004041">
    <property type="entry name" value="NAF_dom"/>
</dbReference>
<comment type="catalytic activity">
    <reaction evidence="10">
        <text>L-seryl-[protein] + ATP = O-phospho-L-seryl-[protein] + ADP + H(+)</text>
        <dbReference type="Rhea" id="RHEA:17989"/>
        <dbReference type="Rhea" id="RHEA-COMP:9863"/>
        <dbReference type="Rhea" id="RHEA-COMP:11604"/>
        <dbReference type="ChEBI" id="CHEBI:15378"/>
        <dbReference type="ChEBI" id="CHEBI:29999"/>
        <dbReference type="ChEBI" id="CHEBI:30616"/>
        <dbReference type="ChEBI" id="CHEBI:83421"/>
        <dbReference type="ChEBI" id="CHEBI:456216"/>
        <dbReference type="EC" id="2.7.11.1"/>
    </reaction>
</comment>
<dbReference type="OrthoDB" id="636625at2759"/>
<accession>A0A833QIT9</accession>
<feature type="compositionally biased region" description="Acidic residues" evidence="14">
    <location>
        <begin position="474"/>
        <end position="486"/>
    </location>
</feature>
<dbReference type="InterPro" id="IPR008271">
    <property type="entry name" value="Ser/Thr_kinase_AS"/>
</dbReference>
<evidence type="ECO:0000256" key="9">
    <source>
        <dbReference type="ARBA" id="ARBA00047899"/>
    </source>
</evidence>
<evidence type="ECO:0000256" key="11">
    <source>
        <dbReference type="ARBA" id="ARBA00058225"/>
    </source>
</evidence>
<protein>
    <recommendedName>
        <fullName evidence="2">non-specific serine/threonine protein kinase</fullName>
        <ecNumber evidence="2">2.7.11.1</ecNumber>
    </recommendedName>
</protein>
<evidence type="ECO:0000256" key="2">
    <source>
        <dbReference type="ARBA" id="ARBA00012513"/>
    </source>
</evidence>
<dbReference type="FunFam" id="3.30.200.20:FF:000042">
    <property type="entry name" value="Aurora kinase A"/>
    <property type="match status" value="1"/>
</dbReference>
<evidence type="ECO:0000256" key="8">
    <source>
        <dbReference type="ARBA" id="ARBA00023211"/>
    </source>
</evidence>
<comment type="similarity">
    <text evidence="1">Belongs to the protein kinase superfamily. CAMK Ser/Thr protein kinase family. SNF1 subfamily.</text>
</comment>
<keyword evidence="4" id="KW-0808">Transferase</keyword>
<evidence type="ECO:0000256" key="4">
    <source>
        <dbReference type="ARBA" id="ARBA00022679"/>
    </source>
</evidence>
<reference evidence="17" key="1">
    <citation type="submission" date="2020-01" db="EMBL/GenBank/DDBJ databases">
        <title>Genome sequence of Kobresia littledalei, the first chromosome-level genome in the family Cyperaceae.</title>
        <authorList>
            <person name="Qu G."/>
        </authorList>
    </citation>
    <scope>NUCLEOTIDE SEQUENCE</scope>
    <source>
        <strain evidence="17">C.B.Clarke</strain>
        <tissue evidence="17">Leaf</tissue>
    </source>
</reference>
<organism evidence="17 18">
    <name type="scientific">Carex littledalei</name>
    <dbReference type="NCBI Taxonomy" id="544730"/>
    <lineage>
        <taxon>Eukaryota</taxon>
        <taxon>Viridiplantae</taxon>
        <taxon>Streptophyta</taxon>
        <taxon>Embryophyta</taxon>
        <taxon>Tracheophyta</taxon>
        <taxon>Spermatophyta</taxon>
        <taxon>Magnoliopsida</taxon>
        <taxon>Liliopsida</taxon>
        <taxon>Poales</taxon>
        <taxon>Cyperaceae</taxon>
        <taxon>Cyperoideae</taxon>
        <taxon>Cariceae</taxon>
        <taxon>Carex</taxon>
        <taxon>Carex subgen. Euthyceras</taxon>
    </lineage>
</organism>
<dbReference type="FunFam" id="1.10.510.10:FF:000571">
    <property type="entry name" value="Maternal embryonic leucine zipper kinase"/>
    <property type="match status" value="1"/>
</dbReference>
<dbReference type="AlphaFoldDB" id="A0A833QIT9"/>
<evidence type="ECO:0000256" key="3">
    <source>
        <dbReference type="ARBA" id="ARBA00022527"/>
    </source>
</evidence>
<dbReference type="PROSITE" id="PS50816">
    <property type="entry name" value="NAF"/>
    <property type="match status" value="1"/>
</dbReference>
<dbReference type="PROSITE" id="PS00107">
    <property type="entry name" value="PROTEIN_KINASE_ATP"/>
    <property type="match status" value="1"/>
</dbReference>
<sequence>MPDPFTKANGVALTREQTLSSTNGPAKLLFGKYELGKMVGCGAFAKVYHARQVPTGQSVALKVLSKPRIVKSGMYINVRREIVSMRRIRHPHVVKLIDVMASQSKIYLVLEYIKGGEMFRGISAKGKLNEDSARDLFRQLLSAVAFCHSRGVFHRDLKLENLLLDEFGKLKVSDFGLSALSPTSFSNQTILFKTLCGTPAYVAPEVISRRPYDAAKVDLWACGVILFVLSSGYLPFNDVNLMMLYRKIYKAEYRFPKWISPDLRTLISRMLDSNPETRITVDGIINDPWFRYGLNQNQIDELMQHQPEIEDRILKIDQEEEKRDLNAFDLISLSRGFDLSGLFVSQKAKKERLTSSGTVEEILDKVEEVGRREGFYTLKRKGNEGRGMAVVHGSTGGSLAWVEIFRLNKDIALIEIEKGEVEDEEGEYGHNFWKNKLLPALHGLQTEIEPKTPISPNSPLSVLDGPSSGSGAPDMDDPESDSDLIS</sequence>
<dbReference type="PANTHER" id="PTHR43895:SF151">
    <property type="entry name" value="CBL-INTERACTING SERINE_THREONINE-PROTEIN KINASE 11"/>
    <property type="match status" value="1"/>
</dbReference>
<dbReference type="PROSITE" id="PS00108">
    <property type="entry name" value="PROTEIN_KINASE_ST"/>
    <property type="match status" value="1"/>
</dbReference>
<dbReference type="InterPro" id="IPR017441">
    <property type="entry name" value="Protein_kinase_ATP_BS"/>
</dbReference>
<keyword evidence="3 13" id="KW-0723">Serine/threonine-protein kinase</keyword>
<feature type="binding site" evidence="12">
    <location>
        <position position="71"/>
    </location>
    <ligand>
        <name>ATP</name>
        <dbReference type="ChEBI" id="CHEBI:30616"/>
    </ligand>
</feature>